<dbReference type="GO" id="GO:0005634">
    <property type="term" value="C:nucleus"/>
    <property type="evidence" value="ECO:0007669"/>
    <property type="project" value="TreeGrafter"/>
</dbReference>
<keyword evidence="5" id="KW-1185">Reference proteome</keyword>
<organism evidence="4 5">
    <name type="scientific">Rosa chinensis</name>
    <name type="common">China rose</name>
    <dbReference type="NCBI Taxonomy" id="74649"/>
    <lineage>
        <taxon>Eukaryota</taxon>
        <taxon>Viridiplantae</taxon>
        <taxon>Streptophyta</taxon>
        <taxon>Embryophyta</taxon>
        <taxon>Tracheophyta</taxon>
        <taxon>Spermatophyta</taxon>
        <taxon>Magnoliopsida</taxon>
        <taxon>eudicotyledons</taxon>
        <taxon>Gunneridae</taxon>
        <taxon>Pentapetalae</taxon>
        <taxon>rosids</taxon>
        <taxon>fabids</taxon>
        <taxon>Rosales</taxon>
        <taxon>Rosaceae</taxon>
        <taxon>Rosoideae</taxon>
        <taxon>Rosoideae incertae sedis</taxon>
        <taxon>Rosa</taxon>
    </lineage>
</organism>
<dbReference type="Gene3D" id="3.30.420.10">
    <property type="entry name" value="Ribonuclease H-like superfamily/Ribonuclease H"/>
    <property type="match status" value="1"/>
</dbReference>
<dbReference type="OMA" id="NTKSEWR"/>
<evidence type="ECO:0000259" key="3">
    <source>
        <dbReference type="Pfam" id="PF01612"/>
    </source>
</evidence>
<dbReference type="InterPro" id="IPR051132">
    <property type="entry name" value="3-5_Exonuclease_domain"/>
</dbReference>
<evidence type="ECO:0000313" key="5">
    <source>
        <dbReference type="Proteomes" id="UP000238479"/>
    </source>
</evidence>
<dbReference type="SUPFAM" id="SSF53098">
    <property type="entry name" value="Ribonuclease H-like"/>
    <property type="match status" value="1"/>
</dbReference>
<dbReference type="STRING" id="74649.A0A2P6QBT9"/>
<protein>
    <submittedName>
        <fullName evidence="4">Putative ribonuclease H-like domain-containing protein</fullName>
    </submittedName>
</protein>
<dbReference type="GO" id="GO:0005737">
    <property type="term" value="C:cytoplasm"/>
    <property type="evidence" value="ECO:0007669"/>
    <property type="project" value="TreeGrafter"/>
</dbReference>
<evidence type="ECO:0000256" key="2">
    <source>
        <dbReference type="ARBA" id="ARBA00022801"/>
    </source>
</evidence>
<comment type="caution">
    <text evidence="4">The sequence shown here is derived from an EMBL/GenBank/DDBJ whole genome shotgun (WGS) entry which is preliminary data.</text>
</comment>
<feature type="domain" description="3'-5' exonuclease" evidence="3">
    <location>
        <begin position="33"/>
        <end position="174"/>
    </location>
</feature>
<keyword evidence="2" id="KW-0378">Hydrolase</keyword>
<dbReference type="Gramene" id="PRQ31633">
    <property type="protein sequence ID" value="PRQ31633"/>
    <property type="gene ID" value="RchiOBHm_Chr5g0037631"/>
</dbReference>
<dbReference type="EMBL" id="PDCK01000043">
    <property type="protein sequence ID" value="PRQ31633.1"/>
    <property type="molecule type" value="Genomic_DNA"/>
</dbReference>
<name>A0A2P6QBT9_ROSCH</name>
<reference evidence="4 5" key="1">
    <citation type="journal article" date="2018" name="Nat. Genet.">
        <title>The Rosa genome provides new insights in the design of modern roses.</title>
        <authorList>
            <person name="Bendahmane M."/>
        </authorList>
    </citation>
    <scope>NUCLEOTIDE SEQUENCE [LARGE SCALE GENOMIC DNA]</scope>
    <source>
        <strain evidence="5">cv. Old Blush</strain>
    </source>
</reference>
<proteinExistence type="predicted"/>
<dbReference type="GO" id="GO:0003676">
    <property type="term" value="F:nucleic acid binding"/>
    <property type="evidence" value="ECO:0007669"/>
    <property type="project" value="InterPro"/>
</dbReference>
<keyword evidence="1" id="KW-0540">Nuclease</keyword>
<dbReference type="Proteomes" id="UP000238479">
    <property type="component" value="Chromosome 5"/>
</dbReference>
<evidence type="ECO:0000256" key="1">
    <source>
        <dbReference type="ARBA" id="ARBA00022722"/>
    </source>
</evidence>
<dbReference type="InterPro" id="IPR002562">
    <property type="entry name" value="3'-5'_exonuclease_dom"/>
</dbReference>
<dbReference type="GO" id="GO:0008408">
    <property type="term" value="F:3'-5' exonuclease activity"/>
    <property type="evidence" value="ECO:0007669"/>
    <property type="project" value="InterPro"/>
</dbReference>
<sequence>MSDSTKVVTEIVCEHGAVHLCLYLITQKIRDEKDNMVVGFDRECSLVDTEDGRVEPRVVLIKLFSCVGCVLTRLNHKSGHVCPSLLNFFMMKDIVFVGVHVNEDVRMLKENYGVVVRNVVELSELAAYGLQKPRLFAYGARDLARDVLKLGLEQRPQKVAWMSWTEEFLTAEQIECVTIEAYVAYKTGKKLLSS</sequence>
<dbReference type="GO" id="GO:0006139">
    <property type="term" value="P:nucleobase-containing compound metabolic process"/>
    <property type="evidence" value="ECO:0007669"/>
    <property type="project" value="InterPro"/>
</dbReference>
<dbReference type="PANTHER" id="PTHR13620:SF102">
    <property type="entry name" value="PROTEIN RISC-INTERACTING CLEARING 3'-5' EXORIBONUCLEASE 2"/>
    <property type="match status" value="1"/>
</dbReference>
<dbReference type="Pfam" id="PF01612">
    <property type="entry name" value="DNA_pol_A_exo1"/>
    <property type="match status" value="1"/>
</dbReference>
<dbReference type="PANTHER" id="PTHR13620">
    <property type="entry name" value="3-5 EXONUCLEASE"/>
    <property type="match status" value="1"/>
</dbReference>
<dbReference type="AlphaFoldDB" id="A0A2P6QBT9"/>
<accession>A0A2P6QBT9</accession>
<evidence type="ECO:0000313" key="4">
    <source>
        <dbReference type="EMBL" id="PRQ31633.1"/>
    </source>
</evidence>
<dbReference type="InterPro" id="IPR012337">
    <property type="entry name" value="RNaseH-like_sf"/>
</dbReference>
<dbReference type="InterPro" id="IPR036397">
    <property type="entry name" value="RNaseH_sf"/>
</dbReference>
<gene>
    <name evidence="4" type="ORF">RchiOBHm_Chr5g0037631</name>
</gene>